<feature type="domain" description="Ig-like" evidence="4">
    <location>
        <begin position="1221"/>
        <end position="1303"/>
    </location>
</feature>
<proteinExistence type="predicted"/>
<dbReference type="EMBL" id="LRRQ01000175">
    <property type="protein sequence ID" value="OAM87295.1"/>
    <property type="molecule type" value="Genomic_DNA"/>
</dbReference>
<keyword evidence="6" id="KW-1185">Reference proteome</keyword>
<dbReference type="Pfam" id="PF01436">
    <property type="entry name" value="NHL"/>
    <property type="match status" value="1"/>
</dbReference>
<feature type="domain" description="Ig-like" evidence="4">
    <location>
        <begin position="1310"/>
        <end position="1407"/>
    </location>
</feature>
<dbReference type="Gene3D" id="2.120.10.30">
    <property type="entry name" value="TolB, C-terminal domain"/>
    <property type="match status" value="3"/>
</dbReference>
<gene>
    <name evidence="5" type="ORF">AW736_23870</name>
</gene>
<dbReference type="STRING" id="1184151.AW736_23870"/>
<accession>A0A178IDR9</accession>
<evidence type="ECO:0000256" key="2">
    <source>
        <dbReference type="PROSITE-ProRule" id="PRU00504"/>
    </source>
</evidence>
<dbReference type="SMART" id="SM00409">
    <property type="entry name" value="IG"/>
    <property type="match status" value="2"/>
</dbReference>
<dbReference type="InterPro" id="IPR001258">
    <property type="entry name" value="NHL_repeat"/>
</dbReference>
<sequence>MLIERPFKTTAIMKIYKLLLSTTCFLVAMLGSIAGTMTFQQMNLPTAQYDGSRTRLIRSDQELTVGVDTSAFIGSVNATGSLRMVFYFDLSGLPEGAKITNASLALRMRNVDGNSVTKDASLGVYELTEAFTPAQVTWKNASTGTAWTTPGGTTGALLASVTRNTKDSSPVIFFTSTPDFVSKAQNAFDGGRLLYMVVMAPDQEGLGERALIDVYGAAGTTVNAPSLTIEFEEQVRNSEHFLTYEHKGTADISVVKNSDPVTLQYSIAKDANPQGFLLGWTSDEWWLPTVANFNKLSLKYKVLAVEGANVKLVVKAHRRLSGQSDYWRKEVALTAATTDFVEMTVSAADPFTAGSENNPAWGNVNYLEFSLVGDVDSSLTIQIQSPQALDSGNTVISSLWQKSRTVTGGADAYQNLPQFFRQDSDNTGVGSGLATGRGMFLIGRGSNILDTDIGRATLLQLKADIGNFGIAGNVSFPSLSRSQKWLQDNLEGTVYQQGGAYGLSEYISDAQAWLTSADGQSRNTTPGLGGTVGMTKYFDLGSPAVWSAYDLLLDRVARTQIKEFQLIETYWPAIPASGGFWGHGENELANLRDSLNGNDTADRPSLLKDGTMTPVGFWDYFEMRHGFRWQPEDLGYAADWADFRPTTKRAPSLIDDAEAQEKKRYMLMSTLAAYQVIKFYQHIGRSAYETDGRGIKLAVIPNKDHYSNSFDSLAYQSGPYPHVIGHEYFGNPKHFTAYERGPVLRRMYSNSDTASTPKEQRLVLETSVTGLGSGEPYWASQVAYLTSYDLTASQEPDSMENDWLNWIDSEITMENPMLTRRYNDFAAKALAFSDARANVARRPLSGEPGSEGFFALLHTSDINKAQLAVTPEYHIKDAAASLHYPILQLDLAQVRGMGNFDRMPDILVDDAAYHLAAEVEWIHDWLKQSADRVFVANGFALGKIPDGENYFEGWTSFYEPNAASQTTALLGSDLQASGVETFTSAPVSAQGDWTADTRFDGLTINGDATLYTYATADDVLLSANGKPLVSKKTIVGDDSLPKGILYYIHFLPGKGNTREVEKAILSKILDAKLRQDFLPVDAANDPIDNYKLRRYRTTDGITVVAYHPRALDNFNFVYDTTAIQLLPYEDEDCVGFFKVRLPADMAVSGDNTVMAVNMLTGEPLNLAVETIGTDNYVQLGLTGQSCGLWQIVGTSQAASDAYVTRAVEIGEIAFGAVPTPPYITTDLPETLQVEVGDPIILTVKANGTQPLLYQWMKNGQVIENETTSTLSIASAQPSHGGVYSVVVSNDIGDPAVSRSTLVQVGDYLVPIITDQPAVNQPVVDRGSVSIGVSVTGHPAPTLSWQVSEDGVTWTTITASTNPSLYSISSDGSVLTVINVNSAMNGWKYRCIAQNEVDTITSDTTTLVVKPSLYARPSGIVFDTTGVLYITDSELHTVHRVTTAGVSGILAGVSGAPSVVNGPGSEAKFDTPRGIHIHNNSLIVADSGNSLFRSISTNNGTVSAYVGPLAGLLNASGLTSDTIGVVITDSGNHVIARRSSTDVVTVFAGSKGQSGFVDGPGADARFNKPTGITFGSDGKFYIADTGNNAIRVLARGGSGWEVSTLVDANDGLNAPRGIVASGSGADMVLYVADTGNSVICEITLDGVVTPLTGHPGIDEIAGVPGYRDGTGSNAWFNLPEDITIGPDGSLYVADTGNGMIRRITFNADDEAVVSTMEINGNPPPPAPPAPKPAGSHKGGGGAPGMWLYAGLSLLVLARFTRVRKA</sequence>
<dbReference type="SUPFAM" id="SSF101898">
    <property type="entry name" value="NHL repeat"/>
    <property type="match status" value="1"/>
</dbReference>
<evidence type="ECO:0000259" key="4">
    <source>
        <dbReference type="PROSITE" id="PS50835"/>
    </source>
</evidence>
<dbReference type="PANTHER" id="PTHR13833:SF71">
    <property type="entry name" value="NHL DOMAIN-CONTAINING PROTEIN"/>
    <property type="match status" value="1"/>
</dbReference>
<dbReference type="Proteomes" id="UP000078486">
    <property type="component" value="Unassembled WGS sequence"/>
</dbReference>
<keyword evidence="1" id="KW-0677">Repeat</keyword>
<dbReference type="Gene3D" id="2.60.40.10">
    <property type="entry name" value="Immunoglobulins"/>
    <property type="match status" value="2"/>
</dbReference>
<evidence type="ECO:0000256" key="3">
    <source>
        <dbReference type="SAM" id="MobiDB-lite"/>
    </source>
</evidence>
<dbReference type="NCBIfam" id="NF033679">
    <property type="entry name" value="DNRLRE_dom"/>
    <property type="match status" value="1"/>
</dbReference>
<dbReference type="Pfam" id="PF13927">
    <property type="entry name" value="Ig_3"/>
    <property type="match status" value="1"/>
</dbReference>
<name>A0A178IDR9_9BACT</name>
<organism evidence="5 6">
    <name type="scientific">Termitidicoccus mucosus</name>
    <dbReference type="NCBI Taxonomy" id="1184151"/>
    <lineage>
        <taxon>Bacteria</taxon>
        <taxon>Pseudomonadati</taxon>
        <taxon>Verrucomicrobiota</taxon>
        <taxon>Opitutia</taxon>
        <taxon>Opitutales</taxon>
        <taxon>Opitutaceae</taxon>
        <taxon>Termitidicoccus</taxon>
    </lineage>
</organism>
<evidence type="ECO:0000256" key="1">
    <source>
        <dbReference type="ARBA" id="ARBA00022737"/>
    </source>
</evidence>
<feature type="repeat" description="NHL" evidence="2">
    <location>
        <begin position="1553"/>
        <end position="1595"/>
    </location>
</feature>
<dbReference type="Pfam" id="PF06848">
    <property type="entry name" value="Disaggr_repeat"/>
    <property type="match status" value="1"/>
</dbReference>
<protein>
    <recommendedName>
        <fullName evidence="4">Ig-like domain-containing protein</fullName>
    </recommendedName>
</protein>
<dbReference type="PROSITE" id="PS50835">
    <property type="entry name" value="IG_LIKE"/>
    <property type="match status" value="2"/>
</dbReference>
<dbReference type="InterPro" id="IPR007110">
    <property type="entry name" value="Ig-like_dom"/>
</dbReference>
<evidence type="ECO:0000313" key="6">
    <source>
        <dbReference type="Proteomes" id="UP000078486"/>
    </source>
</evidence>
<dbReference type="InterPro" id="IPR013783">
    <property type="entry name" value="Ig-like_fold"/>
</dbReference>
<evidence type="ECO:0000313" key="5">
    <source>
        <dbReference type="EMBL" id="OAM87295.1"/>
    </source>
</evidence>
<dbReference type="PANTHER" id="PTHR13833">
    <property type="match status" value="1"/>
</dbReference>
<comment type="caution">
    <text evidence="5">The sequence shown here is derived from an EMBL/GenBank/DDBJ whole genome shotgun (WGS) entry which is preliminary data.</text>
</comment>
<dbReference type="PROSITE" id="PS51125">
    <property type="entry name" value="NHL"/>
    <property type="match status" value="1"/>
</dbReference>
<dbReference type="SUPFAM" id="SSF48726">
    <property type="entry name" value="Immunoglobulin"/>
    <property type="match status" value="2"/>
</dbReference>
<dbReference type="InterPro" id="IPR036179">
    <property type="entry name" value="Ig-like_dom_sf"/>
</dbReference>
<dbReference type="InterPro" id="IPR010671">
    <property type="entry name" value="Disaggr-rel_dom"/>
</dbReference>
<feature type="compositionally biased region" description="Pro residues" evidence="3">
    <location>
        <begin position="1720"/>
        <end position="1730"/>
    </location>
</feature>
<dbReference type="InterPro" id="IPR011042">
    <property type="entry name" value="6-blade_b-propeller_TolB-like"/>
</dbReference>
<reference evidence="5 6" key="1">
    <citation type="submission" date="2016-01" db="EMBL/GenBank/DDBJ databases">
        <title>High potential of lignocellulose degradation of a new Verrucomicrobia species.</title>
        <authorList>
            <person name="Wang Y."/>
            <person name="Shi Y."/>
            <person name="Qiu Z."/>
            <person name="Liu S."/>
            <person name="Yang H."/>
        </authorList>
    </citation>
    <scope>NUCLEOTIDE SEQUENCE [LARGE SCALE GENOMIC DNA]</scope>
    <source>
        <strain evidence="5 6">TSB47</strain>
    </source>
</reference>
<feature type="region of interest" description="Disordered" evidence="3">
    <location>
        <begin position="1716"/>
        <end position="1738"/>
    </location>
</feature>
<dbReference type="InterPro" id="IPR003599">
    <property type="entry name" value="Ig_sub"/>
</dbReference>